<sequence length="281" mass="32451">MLIQNQYRIIKQLGEQNGGITYLAEDLHHPSKQLCVVKQTKPFVLNPTVNQRTPKQIKLVQERLNQEAVSLVEVSSENDQISKLYTCFEKEGQFYWVREWIEGQSLAKWEYPVEPGIIIEILCQTLLALDSLHSQRILHLNLKPSNIIWRKGDSKVVLTDFGVFKEITSLLNLHDEPGPRIVPFSYRSPEQSKGSRTGPFSDYYSLGLTMIILMIGNSFNQFEQEFHFYGEVSWRQYVPEINPVLADILERAIHYDPGQRFVTAREMLVALQEVPVEPSTM</sequence>
<dbReference type="Gene3D" id="1.10.510.10">
    <property type="entry name" value="Transferase(Phosphotransferase) domain 1"/>
    <property type="match status" value="1"/>
</dbReference>
<evidence type="ECO:0000313" key="11">
    <source>
        <dbReference type="Proteomes" id="UP000000268"/>
    </source>
</evidence>
<evidence type="ECO:0000259" key="9">
    <source>
        <dbReference type="PROSITE" id="PS50011"/>
    </source>
</evidence>
<evidence type="ECO:0000313" key="10">
    <source>
        <dbReference type="EMBL" id="ABW33291.1"/>
    </source>
</evidence>
<feature type="domain" description="Protein kinase" evidence="9">
    <location>
        <begin position="7"/>
        <end position="280"/>
    </location>
</feature>
<dbReference type="InterPro" id="IPR011009">
    <property type="entry name" value="Kinase-like_dom_sf"/>
</dbReference>
<dbReference type="KEGG" id="amr:AM1_G0111"/>
<dbReference type="CDD" id="cd14014">
    <property type="entry name" value="STKc_PknB_like"/>
    <property type="match status" value="1"/>
</dbReference>
<dbReference type="RefSeq" id="WP_012168357.1">
    <property type="nucleotide sequence ID" value="NC_009932.1"/>
</dbReference>
<keyword evidence="4" id="KW-0547">Nucleotide-binding</keyword>
<comment type="catalytic activity">
    <reaction evidence="7">
        <text>L-threonyl-[protein] + ATP = O-phospho-L-threonyl-[protein] + ADP + H(+)</text>
        <dbReference type="Rhea" id="RHEA:46608"/>
        <dbReference type="Rhea" id="RHEA-COMP:11060"/>
        <dbReference type="Rhea" id="RHEA-COMP:11605"/>
        <dbReference type="ChEBI" id="CHEBI:15378"/>
        <dbReference type="ChEBI" id="CHEBI:30013"/>
        <dbReference type="ChEBI" id="CHEBI:30616"/>
        <dbReference type="ChEBI" id="CHEBI:61977"/>
        <dbReference type="ChEBI" id="CHEBI:456216"/>
        <dbReference type="EC" id="2.7.11.1"/>
    </reaction>
</comment>
<keyword evidence="5 10" id="KW-0418">Kinase</keyword>
<accession>A8ZQK5</accession>
<geneLocation type="plasmid" evidence="10 11">
    <name>pREB7</name>
</geneLocation>
<dbReference type="EMBL" id="CP000844">
    <property type="protein sequence ID" value="ABW33291.1"/>
    <property type="molecule type" value="Genomic_DNA"/>
</dbReference>
<keyword evidence="2 10" id="KW-0723">Serine/threonine-protein kinase</keyword>
<evidence type="ECO:0000256" key="7">
    <source>
        <dbReference type="ARBA" id="ARBA00047899"/>
    </source>
</evidence>
<keyword evidence="11" id="KW-1185">Reference proteome</keyword>
<dbReference type="Proteomes" id="UP000000268">
    <property type="component" value="Plasmid pREB7"/>
</dbReference>
<dbReference type="EC" id="2.7.11.1" evidence="1"/>
<protein>
    <recommendedName>
        <fullName evidence="1">non-specific serine/threonine protein kinase</fullName>
        <ecNumber evidence="1">2.7.11.1</ecNumber>
    </recommendedName>
</protein>
<reference evidence="10 11" key="1">
    <citation type="journal article" date="2008" name="Proc. Natl. Acad. Sci. U.S.A.">
        <title>Niche adaptation and genome expansion in the chlorophyll d-producing cyanobacterium Acaryochloris marina.</title>
        <authorList>
            <person name="Swingley W.D."/>
            <person name="Chen M."/>
            <person name="Cheung P.C."/>
            <person name="Conrad A.L."/>
            <person name="Dejesa L.C."/>
            <person name="Hao J."/>
            <person name="Honchak B.M."/>
            <person name="Karbach L.E."/>
            <person name="Kurdoglu A."/>
            <person name="Lahiri S."/>
            <person name="Mastrian S.D."/>
            <person name="Miyashita H."/>
            <person name="Page L."/>
            <person name="Ramakrishna P."/>
            <person name="Satoh S."/>
            <person name="Sattley W.M."/>
            <person name="Shimada Y."/>
            <person name="Taylor H.L."/>
            <person name="Tomo T."/>
            <person name="Tsuchiya T."/>
            <person name="Wang Z.T."/>
            <person name="Raymond J."/>
            <person name="Mimuro M."/>
            <person name="Blankenship R.E."/>
            <person name="Touchman J.W."/>
        </authorList>
    </citation>
    <scope>NUCLEOTIDE SEQUENCE [LARGE SCALE GENOMIC DNA]</scope>
    <source>
        <strain evidence="11">MBIC 11017</strain>
        <plasmid evidence="11">Plasmid pREB7</plasmid>
    </source>
</reference>
<dbReference type="GO" id="GO:0005524">
    <property type="term" value="F:ATP binding"/>
    <property type="evidence" value="ECO:0007669"/>
    <property type="project" value="UniProtKB-KW"/>
</dbReference>
<evidence type="ECO:0000256" key="8">
    <source>
        <dbReference type="ARBA" id="ARBA00048679"/>
    </source>
</evidence>
<dbReference type="InterPro" id="IPR000719">
    <property type="entry name" value="Prot_kinase_dom"/>
</dbReference>
<dbReference type="eggNOG" id="COG0515">
    <property type="taxonomic scope" value="Bacteria"/>
</dbReference>
<dbReference type="GO" id="GO:0004674">
    <property type="term" value="F:protein serine/threonine kinase activity"/>
    <property type="evidence" value="ECO:0007669"/>
    <property type="project" value="UniProtKB-KW"/>
</dbReference>
<evidence type="ECO:0000256" key="1">
    <source>
        <dbReference type="ARBA" id="ARBA00012513"/>
    </source>
</evidence>
<dbReference type="Gene3D" id="3.30.200.20">
    <property type="entry name" value="Phosphorylase Kinase, domain 1"/>
    <property type="match status" value="1"/>
</dbReference>
<gene>
    <name evidence="10" type="ordered locus">AM1_G0111</name>
</gene>
<dbReference type="Pfam" id="PF00069">
    <property type="entry name" value="Pkinase"/>
    <property type="match status" value="1"/>
</dbReference>
<dbReference type="SUPFAM" id="SSF56112">
    <property type="entry name" value="Protein kinase-like (PK-like)"/>
    <property type="match status" value="1"/>
</dbReference>
<dbReference type="AlphaFoldDB" id="A8ZQK5"/>
<evidence type="ECO:0000256" key="5">
    <source>
        <dbReference type="ARBA" id="ARBA00022777"/>
    </source>
</evidence>
<dbReference type="PROSITE" id="PS50011">
    <property type="entry name" value="PROTEIN_KINASE_DOM"/>
    <property type="match status" value="1"/>
</dbReference>
<evidence type="ECO:0000256" key="6">
    <source>
        <dbReference type="ARBA" id="ARBA00022840"/>
    </source>
</evidence>
<dbReference type="SMART" id="SM00220">
    <property type="entry name" value="S_TKc"/>
    <property type="match status" value="1"/>
</dbReference>
<dbReference type="PANTHER" id="PTHR24363">
    <property type="entry name" value="SERINE/THREONINE PROTEIN KINASE"/>
    <property type="match status" value="1"/>
</dbReference>
<keyword evidence="3" id="KW-0808">Transferase</keyword>
<organism evidence="10 11">
    <name type="scientific">Acaryochloris marina (strain MBIC 11017)</name>
    <dbReference type="NCBI Taxonomy" id="329726"/>
    <lineage>
        <taxon>Bacteria</taxon>
        <taxon>Bacillati</taxon>
        <taxon>Cyanobacteriota</taxon>
        <taxon>Cyanophyceae</taxon>
        <taxon>Acaryochloridales</taxon>
        <taxon>Acaryochloridaceae</taxon>
        <taxon>Acaryochloris</taxon>
    </lineage>
</organism>
<evidence type="ECO:0000256" key="2">
    <source>
        <dbReference type="ARBA" id="ARBA00022527"/>
    </source>
</evidence>
<evidence type="ECO:0000256" key="3">
    <source>
        <dbReference type="ARBA" id="ARBA00022679"/>
    </source>
</evidence>
<name>A8ZQK5_ACAM1</name>
<comment type="catalytic activity">
    <reaction evidence="8">
        <text>L-seryl-[protein] + ATP = O-phospho-L-seryl-[protein] + ADP + H(+)</text>
        <dbReference type="Rhea" id="RHEA:17989"/>
        <dbReference type="Rhea" id="RHEA-COMP:9863"/>
        <dbReference type="Rhea" id="RHEA-COMP:11604"/>
        <dbReference type="ChEBI" id="CHEBI:15378"/>
        <dbReference type="ChEBI" id="CHEBI:29999"/>
        <dbReference type="ChEBI" id="CHEBI:30616"/>
        <dbReference type="ChEBI" id="CHEBI:83421"/>
        <dbReference type="ChEBI" id="CHEBI:456216"/>
        <dbReference type="EC" id="2.7.11.1"/>
    </reaction>
</comment>
<evidence type="ECO:0000256" key="4">
    <source>
        <dbReference type="ARBA" id="ARBA00022741"/>
    </source>
</evidence>
<keyword evidence="6" id="KW-0067">ATP-binding</keyword>
<proteinExistence type="predicted"/>
<dbReference type="OrthoDB" id="428678at2"/>
<dbReference type="PANTHER" id="PTHR24363:SF0">
    <property type="entry name" value="SERINE_THREONINE KINASE LIKE DOMAIN CONTAINING 1"/>
    <property type="match status" value="1"/>
</dbReference>
<keyword evidence="10" id="KW-0614">Plasmid</keyword>
<dbReference type="HOGENOM" id="CLU_989100_0_0_3"/>